<feature type="transmembrane region" description="Helical" evidence="1">
    <location>
        <begin position="37"/>
        <end position="57"/>
    </location>
</feature>
<keyword evidence="1" id="KW-0472">Membrane</keyword>
<reference evidence="2 3" key="1">
    <citation type="submission" date="2014-06" db="EMBL/GenBank/DDBJ databases">
        <authorList>
            <person name="Teng J.L."/>
            <person name="Huang Y."/>
            <person name="Tse H."/>
            <person name="Lau S.K."/>
            <person name="Woo P.C."/>
        </authorList>
    </citation>
    <scope>NUCLEOTIDE SEQUENCE [LARGE SCALE GENOMIC DNA]</scope>
    <source>
        <strain evidence="2 3">HKU4</strain>
    </source>
</reference>
<keyword evidence="1" id="KW-0812">Transmembrane</keyword>
<comment type="caution">
    <text evidence="2">The sequence shown here is derived from an EMBL/GenBank/DDBJ whole genome shotgun (WGS) entry which is preliminary data.</text>
</comment>
<dbReference type="AlphaFoldDB" id="A0A0A0DCE0"/>
<dbReference type="Proteomes" id="UP000030019">
    <property type="component" value="Unassembled WGS sequence"/>
</dbReference>
<proteinExistence type="predicted"/>
<feature type="transmembrane region" description="Helical" evidence="1">
    <location>
        <begin position="243"/>
        <end position="262"/>
    </location>
</feature>
<organism evidence="2 3">
    <name type="scientific">Streptococcus sinensis</name>
    <dbReference type="NCBI Taxonomy" id="176090"/>
    <lineage>
        <taxon>Bacteria</taxon>
        <taxon>Bacillati</taxon>
        <taxon>Bacillota</taxon>
        <taxon>Bacilli</taxon>
        <taxon>Lactobacillales</taxon>
        <taxon>Streptococcaceae</taxon>
        <taxon>Streptococcus</taxon>
    </lineage>
</organism>
<evidence type="ECO:0000256" key="1">
    <source>
        <dbReference type="SAM" id="Phobius"/>
    </source>
</evidence>
<evidence type="ECO:0000313" key="3">
    <source>
        <dbReference type="Proteomes" id="UP000030019"/>
    </source>
</evidence>
<feature type="transmembrane region" description="Helical" evidence="1">
    <location>
        <begin position="364"/>
        <end position="382"/>
    </location>
</feature>
<feature type="transmembrane region" description="Helical" evidence="1">
    <location>
        <begin position="295"/>
        <end position="319"/>
    </location>
</feature>
<sequence length="419" mass="48876">MRREKYGVIELIYYFLVMLSVGLFLIFPIKLDTLRNLLTVGVIFLLVLFFPILIANVKRFSKSAFMYALFVLISVLYELYRASNIYNYSLLDIFFASRQYIWIFLFLVILYLFNNTDNNMYKILRNTLNILLCSLGLRTISWGLYTFFKIEMFSSILREYGDLWYRNEHSIRIDGTPLIIIGILIATFLYIKKRETRYLYSLLVILAYIFFVNQTRVLAFSIVISIVLMFIYSKESTFKFSKILLLGLALSFFALGGINYLTNLIDSSLMLQDRGLGYRYWELDYYINLLKNGNWVNGVGVLTSTNLNSSFVLYGNWITKMYLDDLGFLELFVQFGLLSIPMYLYPLLKLVFLIKKMSIKCCDVEKGLLVGILSSLVLTSISMNVFGIQRSFSLAIILAIIFYYDYKLKHNIENQVCDG</sequence>
<name>A0A0A0DCE0_9STRE</name>
<feature type="transmembrane region" description="Helical" evidence="1">
    <location>
        <begin position="12"/>
        <end position="31"/>
    </location>
</feature>
<feature type="transmembrane region" description="Helical" evidence="1">
    <location>
        <begin position="64"/>
        <end position="80"/>
    </location>
</feature>
<keyword evidence="3" id="KW-1185">Reference proteome</keyword>
<accession>A0A0A0DCE0</accession>
<dbReference type="PATRIC" id="fig|176090.4.peg.1832"/>
<feature type="transmembrane region" description="Helical" evidence="1">
    <location>
        <begin position="170"/>
        <end position="191"/>
    </location>
</feature>
<protein>
    <submittedName>
        <fullName evidence="2">Putative polysaccharide polymerase</fullName>
    </submittedName>
</protein>
<evidence type="ECO:0000313" key="2">
    <source>
        <dbReference type="EMBL" id="KGM36331.1"/>
    </source>
</evidence>
<dbReference type="STRING" id="176090.SSIN_1886"/>
<feature type="transmembrane region" description="Helical" evidence="1">
    <location>
        <begin position="331"/>
        <end position="352"/>
    </location>
</feature>
<dbReference type="eggNOG" id="ENOG50348ZX">
    <property type="taxonomic scope" value="Bacteria"/>
</dbReference>
<keyword evidence="1" id="KW-1133">Transmembrane helix</keyword>
<gene>
    <name evidence="2" type="ORF">SSIN_1886</name>
</gene>
<feature type="transmembrane region" description="Helical" evidence="1">
    <location>
        <begin position="128"/>
        <end position="150"/>
    </location>
</feature>
<feature type="transmembrane region" description="Helical" evidence="1">
    <location>
        <begin position="198"/>
        <end position="231"/>
    </location>
</feature>
<dbReference type="EMBL" id="JPEN01000109">
    <property type="protein sequence ID" value="KGM36331.1"/>
    <property type="molecule type" value="Genomic_DNA"/>
</dbReference>
<dbReference type="RefSeq" id="WP_052076782.1">
    <property type="nucleotide sequence ID" value="NZ_JPEN01000109.1"/>
</dbReference>
<feature type="transmembrane region" description="Helical" evidence="1">
    <location>
        <begin position="100"/>
        <end position="116"/>
    </location>
</feature>